<evidence type="ECO:0000313" key="3">
    <source>
        <dbReference type="Proteomes" id="UP001161405"/>
    </source>
</evidence>
<reference evidence="2" key="1">
    <citation type="journal article" date="2014" name="Int. J. Syst. Evol. Microbiol.">
        <title>Complete genome of a new Firmicutes species belonging to the dominant human colonic microbiota ('Ruminococcus bicirculans') reveals two chromosomes and a selective capacity to utilize plant glucans.</title>
        <authorList>
            <consortium name="NISC Comparative Sequencing Program"/>
            <person name="Wegmann U."/>
            <person name="Louis P."/>
            <person name="Goesmann A."/>
            <person name="Henrissat B."/>
            <person name="Duncan S.H."/>
            <person name="Flint H.J."/>
        </authorList>
    </citation>
    <scope>NUCLEOTIDE SEQUENCE</scope>
    <source>
        <strain evidence="2">NBRC 107169</strain>
    </source>
</reference>
<dbReference type="EMBL" id="BSNI01000002">
    <property type="protein sequence ID" value="GLQ16688.1"/>
    <property type="molecule type" value="Genomic_DNA"/>
</dbReference>
<keyword evidence="3" id="KW-1185">Reference proteome</keyword>
<evidence type="ECO:0000256" key="1">
    <source>
        <dbReference type="SAM" id="SignalP"/>
    </source>
</evidence>
<sequence>MRKTIFGTILANLTFLALLSTGAFAQSNDSVYTKINLDEDCSLTEAHEMGATFACPGYKGYPVMVAEGDLRMFVSFGLDSLNEVAAEQTLPAFNTINDTLEWRLAKREFGWTPIATILRYYTDDGMGDKQQHLIVTKIKQGSTCQVARVNASKYKNANQIARDLADSVAETFDCSNQPIEWGQ</sequence>
<feature type="chain" id="PRO_5047282883" evidence="1">
    <location>
        <begin position="26"/>
        <end position="183"/>
    </location>
</feature>
<accession>A0ABQ5UQ02</accession>
<keyword evidence="1" id="KW-0732">Signal</keyword>
<dbReference type="RefSeq" id="WP_284362385.1">
    <property type="nucleotide sequence ID" value="NZ_BSNI01000002.1"/>
</dbReference>
<proteinExistence type="predicted"/>
<evidence type="ECO:0000313" key="2">
    <source>
        <dbReference type="EMBL" id="GLQ16688.1"/>
    </source>
</evidence>
<organism evidence="2 3">
    <name type="scientific">Maritalea porphyrae</name>
    <dbReference type="NCBI Taxonomy" id="880732"/>
    <lineage>
        <taxon>Bacteria</taxon>
        <taxon>Pseudomonadati</taxon>
        <taxon>Pseudomonadota</taxon>
        <taxon>Alphaproteobacteria</taxon>
        <taxon>Hyphomicrobiales</taxon>
        <taxon>Devosiaceae</taxon>
        <taxon>Maritalea</taxon>
    </lineage>
</organism>
<gene>
    <name evidence="2" type="ORF">GCM10007879_09370</name>
</gene>
<reference evidence="2" key="2">
    <citation type="submission" date="2023-01" db="EMBL/GenBank/DDBJ databases">
        <title>Draft genome sequence of Maritalea porphyrae strain NBRC 107169.</title>
        <authorList>
            <person name="Sun Q."/>
            <person name="Mori K."/>
        </authorList>
    </citation>
    <scope>NUCLEOTIDE SEQUENCE</scope>
    <source>
        <strain evidence="2">NBRC 107169</strain>
    </source>
</reference>
<dbReference type="Proteomes" id="UP001161405">
    <property type="component" value="Unassembled WGS sequence"/>
</dbReference>
<feature type="signal peptide" evidence="1">
    <location>
        <begin position="1"/>
        <end position="25"/>
    </location>
</feature>
<comment type="caution">
    <text evidence="2">The sequence shown here is derived from an EMBL/GenBank/DDBJ whole genome shotgun (WGS) entry which is preliminary data.</text>
</comment>
<name>A0ABQ5UQ02_9HYPH</name>
<protein>
    <submittedName>
        <fullName evidence="2">Uncharacterized protein</fullName>
    </submittedName>
</protein>